<evidence type="ECO:0000313" key="2">
    <source>
        <dbReference type="EMBL" id="MBX8631579.1"/>
    </source>
</evidence>
<reference evidence="3" key="1">
    <citation type="submission" date="2021-05" db="EMBL/GenBank/DDBJ databases">
        <title>Genomic insights into ecological role and evolution of a novel Thermoplasmata order Candidatus Sysuiplasmatales.</title>
        <authorList>
            <person name="Yuan Y."/>
        </authorList>
    </citation>
    <scope>NUCLEOTIDE SEQUENCE</scope>
    <source>
        <strain evidence="3">TUT19-bin139</strain>
        <strain evidence="2">YP2-bin.285</strain>
    </source>
</reference>
<evidence type="ECO:0000313" key="4">
    <source>
        <dbReference type="Proteomes" id="UP000750197"/>
    </source>
</evidence>
<feature type="transmembrane region" description="Helical" evidence="1">
    <location>
        <begin position="44"/>
        <end position="64"/>
    </location>
</feature>
<organism evidence="3 4">
    <name type="scientific">Candidatus Sysuiplasma superficiale</name>
    <dbReference type="NCBI Taxonomy" id="2823368"/>
    <lineage>
        <taxon>Archaea</taxon>
        <taxon>Methanobacteriati</taxon>
        <taxon>Thermoplasmatota</taxon>
        <taxon>Thermoplasmata</taxon>
        <taxon>Candidatus Sysuiplasmatales</taxon>
        <taxon>Candidatus Sysuiplasmataceae</taxon>
        <taxon>Candidatus Sysuiplasma</taxon>
    </lineage>
</organism>
<proteinExistence type="predicted"/>
<dbReference type="EMBL" id="JAHEAC010000147">
    <property type="protein sequence ID" value="MBX8645025.1"/>
    <property type="molecule type" value="Genomic_DNA"/>
</dbReference>
<sequence length="163" mass="18078">MSGRFRNFLIFFIVIVLVAVNIYTAASMSVRQASSYPGYPSVMLAYYGGNITLLIHGALGPYLYRNITVSVTYWNASGVMFQYSKYGNNVYYLGFELHTEHLNMTSSALDLSASRIYYFNATVTVNESASGSTLVKYIPRNGLHVIVLGQTPYVSSMEGRSDA</sequence>
<keyword evidence="1" id="KW-0472">Membrane</keyword>
<keyword evidence="1" id="KW-0812">Transmembrane</keyword>
<dbReference type="AlphaFoldDB" id="A0A8J8CE33"/>
<gene>
    <name evidence="2" type="ORF">J9259_03525</name>
    <name evidence="3" type="ORF">KIY12_09975</name>
</gene>
<protein>
    <submittedName>
        <fullName evidence="3">Uncharacterized protein</fullName>
    </submittedName>
</protein>
<dbReference type="Proteomes" id="UP000716004">
    <property type="component" value="Unassembled WGS sequence"/>
</dbReference>
<evidence type="ECO:0000256" key="1">
    <source>
        <dbReference type="SAM" id="Phobius"/>
    </source>
</evidence>
<accession>A0A8J8CE33</accession>
<dbReference type="EMBL" id="JAGVSJ010000006">
    <property type="protein sequence ID" value="MBX8631579.1"/>
    <property type="molecule type" value="Genomic_DNA"/>
</dbReference>
<comment type="caution">
    <text evidence="3">The sequence shown here is derived from an EMBL/GenBank/DDBJ whole genome shotgun (WGS) entry which is preliminary data.</text>
</comment>
<dbReference type="Proteomes" id="UP000750197">
    <property type="component" value="Unassembled WGS sequence"/>
</dbReference>
<feature type="transmembrane region" description="Helical" evidence="1">
    <location>
        <begin position="7"/>
        <end position="24"/>
    </location>
</feature>
<keyword evidence="1" id="KW-1133">Transmembrane helix</keyword>
<evidence type="ECO:0000313" key="3">
    <source>
        <dbReference type="EMBL" id="MBX8645025.1"/>
    </source>
</evidence>
<name>A0A8J8CE33_9ARCH</name>